<dbReference type="InterPro" id="IPR023393">
    <property type="entry name" value="START-like_dom_sf"/>
</dbReference>
<organism evidence="1 2">
    <name type="scientific">Listeria grayi</name>
    <name type="common">Listeria murrayi</name>
    <dbReference type="NCBI Taxonomy" id="1641"/>
    <lineage>
        <taxon>Bacteria</taxon>
        <taxon>Bacillati</taxon>
        <taxon>Bacillota</taxon>
        <taxon>Bacilli</taxon>
        <taxon>Bacillales</taxon>
        <taxon>Listeriaceae</taxon>
        <taxon>Listeria</taxon>
    </lineage>
</organism>
<dbReference type="AlphaFoldDB" id="A0A378MIR0"/>
<evidence type="ECO:0000313" key="2">
    <source>
        <dbReference type="Proteomes" id="UP000254879"/>
    </source>
</evidence>
<dbReference type="Proteomes" id="UP000254879">
    <property type="component" value="Unassembled WGS sequence"/>
</dbReference>
<proteinExistence type="predicted"/>
<sequence>MKLTFELSTDLSPQKIWPMYAEITNWYKWESDLESISLEGDFATGTFGQMTLLGQPPLRFELTEVRADKSFCDKTVIPKLGDLYFYHELILRDGHTSVRHSVELIPIEGLDLQKGLDFLQQVFADVPASVSQLVEVSR</sequence>
<dbReference type="Gene3D" id="3.30.530.20">
    <property type="match status" value="1"/>
</dbReference>
<evidence type="ECO:0008006" key="3">
    <source>
        <dbReference type="Google" id="ProtNLM"/>
    </source>
</evidence>
<dbReference type="RefSeq" id="WP_115346266.1">
    <property type="nucleotide sequence ID" value="NZ_UGPG01000001.1"/>
</dbReference>
<protein>
    <recommendedName>
        <fullName evidence="3">Polyketide cyclase / dehydrase and lipid transport</fullName>
    </recommendedName>
</protein>
<name>A0A378MIR0_LISGR</name>
<evidence type="ECO:0000313" key="1">
    <source>
        <dbReference type="EMBL" id="STY45292.1"/>
    </source>
</evidence>
<accession>A0A378MIR0</accession>
<dbReference type="EMBL" id="UGPG01000001">
    <property type="protein sequence ID" value="STY45292.1"/>
    <property type="molecule type" value="Genomic_DNA"/>
</dbReference>
<dbReference type="SUPFAM" id="SSF55961">
    <property type="entry name" value="Bet v1-like"/>
    <property type="match status" value="1"/>
</dbReference>
<gene>
    <name evidence="1" type="ORF">NCTC10815_02667</name>
</gene>
<reference evidence="1 2" key="1">
    <citation type="submission" date="2018-06" db="EMBL/GenBank/DDBJ databases">
        <authorList>
            <consortium name="Pathogen Informatics"/>
            <person name="Doyle S."/>
        </authorList>
    </citation>
    <scope>NUCLEOTIDE SEQUENCE [LARGE SCALE GENOMIC DNA]</scope>
    <source>
        <strain evidence="2">NCTC 10815</strain>
    </source>
</reference>